<accession>A0ACC0NGI9</accession>
<keyword evidence="2" id="KW-1185">Reference proteome</keyword>
<dbReference type="Proteomes" id="UP001062846">
    <property type="component" value="Chromosome 6"/>
</dbReference>
<proteinExistence type="predicted"/>
<gene>
    <name evidence="1" type="ORF">RHMOL_Rhmol06G0207800</name>
</gene>
<sequence length="680" mass="79211">MSDGDAGTSICKRQKVGLDDEQIDRISSLPDELLAHILSFLPTEDAVKTVLIRRFGNLWTSIPNLDFDECLYHKSSSGFSYEDRRVNEERLINLIRHVLILHERSDIHRFRLKLELNRLKLANEIDTWIRFAMGKRVKVLDLDFMACGYAYAGPEGYHMLPNVVLTSDILTELKLAYCRVEPREHIRLRSLKNLSLKDVLISDKTMIEIISGCPALESLFLYRCYGFHKLDFSSFVEPREHIQFPSLKSLSLKDMMISDKTMIEFISGCPALESLFLFECYGFRRLDFTSLNLKNMVIELNWEDSSRLEVSCPYVTSLNIIGIEHTDVYNVSPVVDAALEFDNDYFNCARGEYREVKLLFKQLHDCLFLYGCYGFHKLDFSSCVEPQEHIQFRSLKSLSLKDMLISDKTMIELISCCPTLESLYLFECYGLHRLDFTSLNLKNVVIELNWKDSSRLEVSCPYVTSLNITGIERMDLYNVSPVVDAALEFDNDYFNCARGEYREVRLLFEQLHDAVTLFTRSVLVFTIWELTKSSCPSMNWRRLVLKTMLTEWHFPGIASLLRNSPNLEMLDIHIMPGTNPFYHRDDQWLMHYEVDGENFWDLQQSTFHCLVSRLKTIRIHSFKIELCAVKLVHFLLRNACVLEKLVIETKWELYPDKEKLLCLPRASPQAVILFCEKCYS</sequence>
<evidence type="ECO:0000313" key="1">
    <source>
        <dbReference type="EMBL" id="KAI8551712.1"/>
    </source>
</evidence>
<protein>
    <submittedName>
        <fullName evidence="1">Uncharacterized protein</fullName>
    </submittedName>
</protein>
<dbReference type="EMBL" id="CM046393">
    <property type="protein sequence ID" value="KAI8551712.1"/>
    <property type="molecule type" value="Genomic_DNA"/>
</dbReference>
<organism evidence="1 2">
    <name type="scientific">Rhododendron molle</name>
    <name type="common">Chinese azalea</name>
    <name type="synonym">Azalea mollis</name>
    <dbReference type="NCBI Taxonomy" id="49168"/>
    <lineage>
        <taxon>Eukaryota</taxon>
        <taxon>Viridiplantae</taxon>
        <taxon>Streptophyta</taxon>
        <taxon>Embryophyta</taxon>
        <taxon>Tracheophyta</taxon>
        <taxon>Spermatophyta</taxon>
        <taxon>Magnoliopsida</taxon>
        <taxon>eudicotyledons</taxon>
        <taxon>Gunneridae</taxon>
        <taxon>Pentapetalae</taxon>
        <taxon>asterids</taxon>
        <taxon>Ericales</taxon>
        <taxon>Ericaceae</taxon>
        <taxon>Ericoideae</taxon>
        <taxon>Rhodoreae</taxon>
        <taxon>Rhododendron</taxon>
    </lineage>
</organism>
<reference evidence="1" key="1">
    <citation type="submission" date="2022-02" db="EMBL/GenBank/DDBJ databases">
        <title>Plant Genome Project.</title>
        <authorList>
            <person name="Zhang R.-G."/>
        </authorList>
    </citation>
    <scope>NUCLEOTIDE SEQUENCE</scope>
    <source>
        <strain evidence="1">AT1</strain>
    </source>
</reference>
<comment type="caution">
    <text evidence="1">The sequence shown here is derived from an EMBL/GenBank/DDBJ whole genome shotgun (WGS) entry which is preliminary data.</text>
</comment>
<name>A0ACC0NGI9_RHOML</name>
<evidence type="ECO:0000313" key="2">
    <source>
        <dbReference type="Proteomes" id="UP001062846"/>
    </source>
</evidence>